<feature type="coiled-coil region" evidence="10">
    <location>
        <begin position="13"/>
        <end position="47"/>
    </location>
</feature>
<keyword evidence="5" id="KW-0694">RNA-binding</keyword>
<evidence type="ECO:0000256" key="7">
    <source>
        <dbReference type="ARBA" id="ARBA00023242"/>
    </source>
</evidence>
<dbReference type="AlphaFoldDB" id="A0A642V2B6"/>
<dbReference type="GO" id="GO:0005047">
    <property type="term" value="F:signal recognition particle binding"/>
    <property type="evidence" value="ECO:0007669"/>
    <property type="project" value="InterPro"/>
</dbReference>
<protein>
    <recommendedName>
        <fullName evidence="9">Signal recognition particle subunit SRP68</fullName>
    </recommendedName>
</protein>
<dbReference type="EMBL" id="SWFT01000034">
    <property type="protein sequence ID" value="KAA8906454.1"/>
    <property type="molecule type" value="Genomic_DNA"/>
</dbReference>
<organism evidence="11 12">
    <name type="scientific">Diutina rugosa</name>
    <name type="common">Yeast</name>
    <name type="synonym">Candida rugosa</name>
    <dbReference type="NCBI Taxonomy" id="5481"/>
    <lineage>
        <taxon>Eukaryota</taxon>
        <taxon>Fungi</taxon>
        <taxon>Dikarya</taxon>
        <taxon>Ascomycota</taxon>
        <taxon>Saccharomycotina</taxon>
        <taxon>Pichiomycetes</taxon>
        <taxon>Debaryomycetaceae</taxon>
        <taxon>Diutina</taxon>
    </lineage>
</organism>
<accession>A0A642V2B6</accession>
<dbReference type="GO" id="GO:0008312">
    <property type="term" value="F:7S RNA binding"/>
    <property type="evidence" value="ECO:0007669"/>
    <property type="project" value="InterPro"/>
</dbReference>
<dbReference type="RefSeq" id="XP_034014164.1">
    <property type="nucleotide sequence ID" value="XM_034153532.1"/>
</dbReference>
<keyword evidence="7" id="KW-0539">Nucleus</keyword>
<dbReference type="PANTHER" id="PTHR12860">
    <property type="entry name" value="SIGNAL RECOGNITION PARTICLE 68 KDA PROTEIN"/>
    <property type="match status" value="1"/>
</dbReference>
<keyword evidence="6" id="KW-0733">Signal recognition particle</keyword>
<dbReference type="InterPro" id="IPR034652">
    <property type="entry name" value="SRP68-RBD"/>
</dbReference>
<evidence type="ECO:0000256" key="3">
    <source>
        <dbReference type="ARBA" id="ARBA00009352"/>
    </source>
</evidence>
<keyword evidence="8" id="KW-0687">Ribonucleoprotein</keyword>
<evidence type="ECO:0000256" key="8">
    <source>
        <dbReference type="ARBA" id="ARBA00023274"/>
    </source>
</evidence>
<dbReference type="PANTHER" id="PTHR12860:SF0">
    <property type="entry name" value="SIGNAL RECOGNITION PARTICLE SUBUNIT SRP68"/>
    <property type="match status" value="1"/>
</dbReference>
<dbReference type="InterPro" id="IPR026258">
    <property type="entry name" value="SRP68"/>
</dbReference>
<evidence type="ECO:0000256" key="9">
    <source>
        <dbReference type="ARBA" id="ARBA00029498"/>
    </source>
</evidence>
<keyword evidence="12" id="KW-1185">Reference proteome</keyword>
<evidence type="ECO:0000313" key="11">
    <source>
        <dbReference type="EMBL" id="KAA8906454.1"/>
    </source>
</evidence>
<proteinExistence type="inferred from homology"/>
<dbReference type="GO" id="GO:0005730">
    <property type="term" value="C:nucleolus"/>
    <property type="evidence" value="ECO:0007669"/>
    <property type="project" value="UniProtKB-SubCell"/>
</dbReference>
<evidence type="ECO:0000256" key="6">
    <source>
        <dbReference type="ARBA" id="ARBA00023135"/>
    </source>
</evidence>
<dbReference type="OrthoDB" id="10255118at2759"/>
<dbReference type="GO" id="GO:0030942">
    <property type="term" value="F:endoplasmic reticulum signal peptide binding"/>
    <property type="evidence" value="ECO:0007669"/>
    <property type="project" value="InterPro"/>
</dbReference>
<dbReference type="CDD" id="cd15481">
    <property type="entry name" value="SRP68-RBD"/>
    <property type="match status" value="1"/>
</dbReference>
<gene>
    <name evidence="11" type="ORF">DIURU_001032</name>
</gene>
<name>A0A642V2B6_DIURU</name>
<evidence type="ECO:0000256" key="2">
    <source>
        <dbReference type="ARBA" id="ARBA00004604"/>
    </source>
</evidence>
<keyword evidence="4" id="KW-0963">Cytoplasm</keyword>
<sequence>MDTPLETTLGGRLTAYLNSSEDYRKQRQRLNKQLKRLRHELGLVVRDTKNYSKKAKTKEISAEQVKTNDKYALLLLLTAERDMLYANEVKLQLETADNHGNYKTLMITKMRRSISYIKQLLAITPHANPKEVLQLYVYAALGEGQVAITRRQWKKAVYAFAVARVSVDFLISQKFLDNTLLYDIIDTIIDPSLNLALSKDGAEVKDLKSASRKYCHSNVIPYLGKVVDIVHGLDPSFVADLSSQVELIDSIEWRGHHAKLYNEELAYKIMNLQKLTQTTDLTTVEAFDSLISGWGDAVDLHKEDTAKNQDEDDSENVQNRAILMTYLRYNLLFTTIKRDLLLVSQIESEGKLKDCHRVSQGIIQATKKLEDLPGVYNDDDLHTSLQHLEAYFSAKSNELVADCYHKAHKFPEALKILASVYDSLDIADEVYKVEFPYGLTTNEEYAAYKLQLHSKLVQCQLTTQIAQQGHGGIIAEDINMVPSVITATNVINISKKPRIYPILSKPVLFDVAFNYINMAGNATSTQPTAELAEETPEEEKKKGLFGFFGRR</sequence>
<dbReference type="Gene3D" id="1.10.3450.40">
    <property type="entry name" value="Signal recognition particle, SRP68 subunit, RNA-binding domain"/>
    <property type="match status" value="1"/>
</dbReference>
<dbReference type="VEuPathDB" id="FungiDB:DIURU_001032"/>
<evidence type="ECO:0000313" key="12">
    <source>
        <dbReference type="Proteomes" id="UP000449547"/>
    </source>
</evidence>
<dbReference type="PIRSF" id="PIRSF038995">
    <property type="entry name" value="SRP68"/>
    <property type="match status" value="1"/>
</dbReference>
<dbReference type="Proteomes" id="UP000449547">
    <property type="component" value="Unassembled WGS sequence"/>
</dbReference>
<comment type="subcellular location">
    <subcellularLocation>
        <location evidence="1">Cytoplasm</location>
    </subcellularLocation>
    <subcellularLocation>
        <location evidence="2">Nucleus</location>
        <location evidence="2">Nucleolus</location>
    </subcellularLocation>
</comment>
<keyword evidence="10" id="KW-0175">Coiled coil</keyword>
<dbReference type="GO" id="GO:0006614">
    <property type="term" value="P:SRP-dependent cotranslational protein targeting to membrane"/>
    <property type="evidence" value="ECO:0007669"/>
    <property type="project" value="InterPro"/>
</dbReference>
<dbReference type="GeneID" id="54779685"/>
<comment type="caution">
    <text evidence="11">The sequence shown here is derived from an EMBL/GenBank/DDBJ whole genome shotgun (WGS) entry which is preliminary data.</text>
</comment>
<evidence type="ECO:0000256" key="10">
    <source>
        <dbReference type="SAM" id="Coils"/>
    </source>
</evidence>
<evidence type="ECO:0000256" key="5">
    <source>
        <dbReference type="ARBA" id="ARBA00022884"/>
    </source>
</evidence>
<dbReference type="Pfam" id="PF16969">
    <property type="entry name" value="SRP68"/>
    <property type="match status" value="1"/>
</dbReference>
<dbReference type="OMA" id="LAYIKYN"/>
<dbReference type="InterPro" id="IPR038253">
    <property type="entry name" value="SRP68_N_sf"/>
</dbReference>
<evidence type="ECO:0000256" key="4">
    <source>
        <dbReference type="ARBA" id="ARBA00022490"/>
    </source>
</evidence>
<reference evidence="11 12" key="1">
    <citation type="submission" date="2019-07" db="EMBL/GenBank/DDBJ databases">
        <title>Genome assembly of two rare yeast pathogens: Diutina rugosa and Trichomonascus ciferrii.</title>
        <authorList>
            <person name="Mixao V."/>
            <person name="Saus E."/>
            <person name="Hansen A."/>
            <person name="Lass-Flor C."/>
            <person name="Gabaldon T."/>
        </authorList>
    </citation>
    <scope>NUCLEOTIDE SEQUENCE [LARGE SCALE GENOMIC DNA]</scope>
    <source>
        <strain evidence="11 12">CBS 613</strain>
    </source>
</reference>
<dbReference type="GO" id="GO:0005786">
    <property type="term" value="C:signal recognition particle, endoplasmic reticulum targeting"/>
    <property type="evidence" value="ECO:0007669"/>
    <property type="project" value="UniProtKB-KW"/>
</dbReference>
<evidence type="ECO:0000256" key="1">
    <source>
        <dbReference type="ARBA" id="ARBA00004496"/>
    </source>
</evidence>
<comment type="similarity">
    <text evidence="3">Belongs to the SRP68 family.</text>
</comment>